<dbReference type="Pfam" id="PF13440">
    <property type="entry name" value="Polysacc_synt_3"/>
    <property type="match status" value="1"/>
</dbReference>
<evidence type="ECO:0000313" key="7">
    <source>
        <dbReference type="EMBL" id="MCA9759484.1"/>
    </source>
</evidence>
<dbReference type="AlphaFoldDB" id="A0A956SHC0"/>
<evidence type="ECO:0000256" key="5">
    <source>
        <dbReference type="ARBA" id="ARBA00023136"/>
    </source>
</evidence>
<keyword evidence="3 6" id="KW-0812">Transmembrane</keyword>
<dbReference type="GO" id="GO:0005886">
    <property type="term" value="C:plasma membrane"/>
    <property type="evidence" value="ECO:0007669"/>
    <property type="project" value="UniProtKB-SubCell"/>
</dbReference>
<feature type="transmembrane region" description="Helical" evidence="6">
    <location>
        <begin position="29"/>
        <end position="50"/>
    </location>
</feature>
<feature type="transmembrane region" description="Helical" evidence="6">
    <location>
        <begin position="179"/>
        <end position="197"/>
    </location>
</feature>
<evidence type="ECO:0000256" key="4">
    <source>
        <dbReference type="ARBA" id="ARBA00022989"/>
    </source>
</evidence>
<feature type="transmembrane region" description="Helical" evidence="6">
    <location>
        <begin position="420"/>
        <end position="437"/>
    </location>
</feature>
<reference evidence="7" key="1">
    <citation type="submission" date="2020-04" db="EMBL/GenBank/DDBJ databases">
        <authorList>
            <person name="Zhang T."/>
        </authorList>
    </citation>
    <scope>NUCLEOTIDE SEQUENCE</scope>
    <source>
        <strain evidence="7">HKST-UBA02</strain>
    </source>
</reference>
<feature type="transmembrane region" description="Helical" evidence="6">
    <location>
        <begin position="106"/>
        <end position="125"/>
    </location>
</feature>
<keyword evidence="2" id="KW-1003">Cell membrane</keyword>
<dbReference type="Proteomes" id="UP000739538">
    <property type="component" value="Unassembled WGS sequence"/>
</dbReference>
<organism evidence="7 8">
    <name type="scientific">Eiseniibacteriota bacterium</name>
    <dbReference type="NCBI Taxonomy" id="2212470"/>
    <lineage>
        <taxon>Bacteria</taxon>
        <taxon>Candidatus Eiseniibacteriota</taxon>
    </lineage>
</organism>
<name>A0A956SHC0_UNCEI</name>
<dbReference type="InterPro" id="IPR050833">
    <property type="entry name" value="Poly_Biosynth_Transport"/>
</dbReference>
<proteinExistence type="predicted"/>
<feature type="transmembrane region" description="Helical" evidence="6">
    <location>
        <begin position="458"/>
        <end position="476"/>
    </location>
</feature>
<evidence type="ECO:0000256" key="3">
    <source>
        <dbReference type="ARBA" id="ARBA00022692"/>
    </source>
</evidence>
<dbReference type="PANTHER" id="PTHR30250">
    <property type="entry name" value="PST FAMILY PREDICTED COLANIC ACID TRANSPORTER"/>
    <property type="match status" value="1"/>
</dbReference>
<evidence type="ECO:0000313" key="8">
    <source>
        <dbReference type="Proteomes" id="UP000739538"/>
    </source>
</evidence>
<evidence type="ECO:0000256" key="2">
    <source>
        <dbReference type="ARBA" id="ARBA00022475"/>
    </source>
</evidence>
<evidence type="ECO:0000256" key="6">
    <source>
        <dbReference type="SAM" id="Phobius"/>
    </source>
</evidence>
<keyword evidence="4 6" id="KW-1133">Transmembrane helix</keyword>
<feature type="transmembrane region" description="Helical" evidence="6">
    <location>
        <begin position="328"/>
        <end position="350"/>
    </location>
</feature>
<feature type="non-terminal residue" evidence="7">
    <location>
        <position position="1"/>
    </location>
</feature>
<protein>
    <submittedName>
        <fullName evidence="7">Oligosaccharide flippase family protein</fullName>
    </submittedName>
</protein>
<dbReference type="PANTHER" id="PTHR30250:SF26">
    <property type="entry name" value="PSMA PROTEIN"/>
    <property type="match status" value="1"/>
</dbReference>
<accession>A0A956SHC0</accession>
<sequence>RSLLPAAGRREQGTGAMTALTRIAAANGIAAGVARVMALVISIVLTPIILGGIGAQLYGVLTVAGSLYDYLTLFRGGLGTAMRRHVTIAFHRGDTEGASEFYQAGFWWGAILRMPILLMAMALAGPLCDFVRVPPELRNEAVLGMRLVLCAAWIGDFSAMFEVPVFASGATAIISYLRSGIGLIRLIVMFAAFSLLVPSLQLYGNLLIGLTLVSTASMGIFAQRAKTVGSAIPKPRIGSPAVRRELFSYGGLALIGQLGELLWVATDTMLIGRLFGPAEITLFSFGARWMPLLRQSWTSILASIQPLFTKLEAENTTDRSRRATEQTVALSAGVSVPACFVPCVVGKAFLAQWVGAEYVSAYPIILITLIPLSLELTLYPIWVVLAARGRIGWVSVAELVLATARIGASLALAVGLSQGILGFAWASGGALLARNLLIRPLAVRDLDALPSTARLLVFYLRAVAGAAPALILLWLVKPHYSNSLAAVVIAGMLGGAFALAGAISASFGRSGLLRLRKGIMSRA</sequence>
<feature type="transmembrane region" description="Helical" evidence="6">
    <location>
        <begin position="56"/>
        <end position="74"/>
    </location>
</feature>
<keyword evidence="5 6" id="KW-0472">Membrane</keyword>
<comment type="subcellular location">
    <subcellularLocation>
        <location evidence="1">Cell membrane</location>
        <topology evidence="1">Multi-pass membrane protein</topology>
    </subcellularLocation>
</comment>
<reference evidence="7" key="2">
    <citation type="journal article" date="2021" name="Microbiome">
        <title>Successional dynamics and alternative stable states in a saline activated sludge microbial community over 9 years.</title>
        <authorList>
            <person name="Wang Y."/>
            <person name="Ye J."/>
            <person name="Ju F."/>
            <person name="Liu L."/>
            <person name="Boyd J.A."/>
            <person name="Deng Y."/>
            <person name="Parks D.H."/>
            <person name="Jiang X."/>
            <person name="Yin X."/>
            <person name="Woodcroft B.J."/>
            <person name="Tyson G.W."/>
            <person name="Hugenholtz P."/>
            <person name="Polz M.F."/>
            <person name="Zhang T."/>
        </authorList>
    </citation>
    <scope>NUCLEOTIDE SEQUENCE</scope>
    <source>
        <strain evidence="7">HKST-UBA02</strain>
    </source>
</reference>
<feature type="transmembrane region" description="Helical" evidence="6">
    <location>
        <begin position="392"/>
        <end position="414"/>
    </location>
</feature>
<feature type="transmembrane region" description="Helical" evidence="6">
    <location>
        <begin position="482"/>
        <end position="507"/>
    </location>
</feature>
<comment type="caution">
    <text evidence="7">The sequence shown here is derived from an EMBL/GenBank/DDBJ whole genome shotgun (WGS) entry which is preliminary data.</text>
</comment>
<feature type="transmembrane region" description="Helical" evidence="6">
    <location>
        <begin position="145"/>
        <end position="167"/>
    </location>
</feature>
<feature type="transmembrane region" description="Helical" evidence="6">
    <location>
        <begin position="203"/>
        <end position="225"/>
    </location>
</feature>
<gene>
    <name evidence="7" type="ORF">KDA27_27060</name>
</gene>
<dbReference type="EMBL" id="JAGQHS010000362">
    <property type="protein sequence ID" value="MCA9759484.1"/>
    <property type="molecule type" value="Genomic_DNA"/>
</dbReference>
<feature type="transmembrane region" description="Helical" evidence="6">
    <location>
        <begin position="362"/>
        <end position="385"/>
    </location>
</feature>
<evidence type="ECO:0000256" key="1">
    <source>
        <dbReference type="ARBA" id="ARBA00004651"/>
    </source>
</evidence>